<gene>
    <name evidence="2" type="ORF">ACHKAR_10095</name>
</gene>
<organism evidence="2 3">
    <name type="scientific">Marinoscillum luteum</name>
    <dbReference type="NCBI Taxonomy" id="861051"/>
    <lineage>
        <taxon>Bacteria</taxon>
        <taxon>Pseudomonadati</taxon>
        <taxon>Bacteroidota</taxon>
        <taxon>Cytophagia</taxon>
        <taxon>Cytophagales</taxon>
        <taxon>Reichenbachiellaceae</taxon>
        <taxon>Marinoscillum</taxon>
    </lineage>
</organism>
<dbReference type="Proteomes" id="UP001610063">
    <property type="component" value="Unassembled WGS sequence"/>
</dbReference>
<dbReference type="Pfam" id="PF11845">
    <property type="entry name" value="Tll0287-like"/>
    <property type="match status" value="1"/>
</dbReference>
<dbReference type="RefSeq" id="WP_395417329.1">
    <property type="nucleotide sequence ID" value="NZ_JBIPKE010000016.1"/>
</dbReference>
<keyword evidence="3" id="KW-1185">Reference proteome</keyword>
<dbReference type="EMBL" id="JBIPKE010000016">
    <property type="protein sequence ID" value="MFH6983793.1"/>
    <property type="molecule type" value="Genomic_DNA"/>
</dbReference>
<feature type="domain" description="Tll0287-like" evidence="1">
    <location>
        <begin position="75"/>
        <end position="208"/>
    </location>
</feature>
<accession>A0ABW7N848</accession>
<proteinExistence type="predicted"/>
<comment type="caution">
    <text evidence="2">The sequence shown here is derived from an EMBL/GenBank/DDBJ whole genome shotgun (WGS) entry which is preliminary data.</text>
</comment>
<sequence length="216" mass="23820">MRPTKNTLILVFGFLCIYSCTPKKPVDREGFRQEKAARELKRIVPADLMLKGEELGEEIVSATASAYLNTLKRAIVENGISGAIDFCQLSASGITAGLQDSLGVTISRVTDKPRNPANVLSESDKAIWEAYAYVPENLDGQIQEYNAESLIYTKPITIGSTLCLNCHGQVGSDITPENYSLIKSRYPNDEAVNYEVGNFRGMWRIIIPKKAVVSKL</sequence>
<name>A0ABW7N848_9BACT</name>
<reference evidence="2 3" key="1">
    <citation type="journal article" date="2013" name="Int. J. Syst. Evol. Microbiol.">
        <title>Marinoscillum luteum sp. nov., isolated from marine sediment.</title>
        <authorList>
            <person name="Cha I.T."/>
            <person name="Park S.J."/>
            <person name="Kim S.J."/>
            <person name="Kim J.G."/>
            <person name="Jung M.Y."/>
            <person name="Shin K.S."/>
            <person name="Kwon K.K."/>
            <person name="Yang S.H."/>
            <person name="Seo Y.S."/>
            <person name="Rhee S.K."/>
        </authorList>
    </citation>
    <scope>NUCLEOTIDE SEQUENCE [LARGE SCALE GENOMIC DNA]</scope>
    <source>
        <strain evidence="2 3">KCTC 23939</strain>
    </source>
</reference>
<evidence type="ECO:0000313" key="2">
    <source>
        <dbReference type="EMBL" id="MFH6983793.1"/>
    </source>
</evidence>
<protein>
    <submittedName>
        <fullName evidence="2">DUF3365 domain-containing protein</fullName>
    </submittedName>
</protein>
<dbReference type="InterPro" id="IPR021796">
    <property type="entry name" value="Tll0287-like_dom"/>
</dbReference>
<evidence type="ECO:0000259" key="1">
    <source>
        <dbReference type="Pfam" id="PF11845"/>
    </source>
</evidence>
<evidence type="ECO:0000313" key="3">
    <source>
        <dbReference type="Proteomes" id="UP001610063"/>
    </source>
</evidence>